<dbReference type="InterPro" id="IPR004013">
    <property type="entry name" value="PHP_dom"/>
</dbReference>
<keyword evidence="3" id="KW-1185">Reference proteome</keyword>
<dbReference type="EMBL" id="AP027732">
    <property type="protein sequence ID" value="BDZ50965.1"/>
    <property type="molecule type" value="Genomic_DNA"/>
</dbReference>
<organism evidence="2 3">
    <name type="scientific">Frondihabitans sucicola</name>
    <dbReference type="NCBI Taxonomy" id="1268041"/>
    <lineage>
        <taxon>Bacteria</taxon>
        <taxon>Bacillati</taxon>
        <taxon>Actinomycetota</taxon>
        <taxon>Actinomycetes</taxon>
        <taxon>Micrococcales</taxon>
        <taxon>Microbacteriaceae</taxon>
        <taxon>Frondihabitans</taxon>
    </lineage>
</organism>
<name>A0ABM8GRA0_9MICO</name>
<dbReference type="InterPro" id="IPR016195">
    <property type="entry name" value="Pol/histidinol_Pase-like"/>
</dbReference>
<dbReference type="SUPFAM" id="SSF89550">
    <property type="entry name" value="PHP domain-like"/>
    <property type="match status" value="1"/>
</dbReference>
<protein>
    <recommendedName>
        <fullName evidence="1">Polymerase/histidinol phosphatase N-terminal domain-containing protein</fullName>
    </recommendedName>
</protein>
<dbReference type="PANTHER" id="PTHR32294:SF4">
    <property type="entry name" value="ERROR-PRONE DNA POLYMERASE"/>
    <property type="match status" value="1"/>
</dbReference>
<evidence type="ECO:0000313" key="2">
    <source>
        <dbReference type="EMBL" id="BDZ50965.1"/>
    </source>
</evidence>
<accession>A0ABM8GRA0</accession>
<dbReference type="SMART" id="SM00481">
    <property type="entry name" value="POLIIIAc"/>
    <property type="match status" value="1"/>
</dbReference>
<dbReference type="RefSeq" id="WP_286343839.1">
    <property type="nucleotide sequence ID" value="NZ_AP027732.1"/>
</dbReference>
<feature type="domain" description="Polymerase/histidinol phosphatase N-terminal" evidence="1">
    <location>
        <begin position="4"/>
        <end position="71"/>
    </location>
</feature>
<dbReference type="Proteomes" id="UP001321486">
    <property type="component" value="Chromosome"/>
</dbReference>
<reference evidence="3" key="1">
    <citation type="journal article" date="2019" name="Int. J. Syst. Evol. Microbiol.">
        <title>The Global Catalogue of Microorganisms (GCM) 10K type strain sequencing project: providing services to taxonomists for standard genome sequencing and annotation.</title>
        <authorList>
            <consortium name="The Broad Institute Genomics Platform"/>
            <consortium name="The Broad Institute Genome Sequencing Center for Infectious Disease"/>
            <person name="Wu L."/>
            <person name="Ma J."/>
        </authorList>
    </citation>
    <scope>NUCLEOTIDE SEQUENCE [LARGE SCALE GENOMIC DNA]</scope>
    <source>
        <strain evidence="3">NBRC 108728</strain>
    </source>
</reference>
<sequence length="117" mass="11500">MSFTHLHVASSFSAHYGTATPLELVGQAAAKRADAAAITDRDGLYGAIRHIGACRAAGIDPIVGVELGVASTPTAGKAPTAADADRVVVLAHGHVGVPAGRPCAASSAPPTAGPRVG</sequence>
<evidence type="ECO:0000313" key="3">
    <source>
        <dbReference type="Proteomes" id="UP001321486"/>
    </source>
</evidence>
<dbReference type="InterPro" id="IPR004805">
    <property type="entry name" value="DnaE2/DnaE/PolC"/>
</dbReference>
<dbReference type="Gene3D" id="3.20.20.140">
    <property type="entry name" value="Metal-dependent hydrolases"/>
    <property type="match status" value="1"/>
</dbReference>
<dbReference type="InterPro" id="IPR003141">
    <property type="entry name" value="Pol/His_phosphatase_N"/>
</dbReference>
<proteinExistence type="predicted"/>
<gene>
    <name evidence="2" type="ORF">GCM10025867_32060</name>
</gene>
<evidence type="ECO:0000259" key="1">
    <source>
        <dbReference type="SMART" id="SM00481"/>
    </source>
</evidence>
<dbReference type="Pfam" id="PF02811">
    <property type="entry name" value="PHP"/>
    <property type="match status" value="1"/>
</dbReference>
<dbReference type="PANTHER" id="PTHR32294">
    <property type="entry name" value="DNA POLYMERASE III SUBUNIT ALPHA"/>
    <property type="match status" value="1"/>
</dbReference>